<dbReference type="OrthoDB" id="1060785at2759"/>
<dbReference type="Xenbase" id="XB-GENE-29077431">
    <property type="gene designation" value="LOC100125044"/>
</dbReference>
<reference evidence="9" key="1">
    <citation type="journal article" date="2002" name="Dev. Dyn.">
        <title>Genetic and genomic tools for Xenopus research: The NIH Xenopus initiative.</title>
        <authorList>
            <person name="Klein S.L."/>
            <person name="Strausberg R.L."/>
            <person name="Wagner L."/>
            <person name="Pontius J."/>
            <person name="Clifton S.W."/>
            <person name="Richardson P."/>
        </authorList>
    </citation>
    <scope>NUCLEOTIDE SEQUENCE</scope>
</reference>
<dbReference type="GO" id="GO:0005856">
    <property type="term" value="C:cytoskeleton"/>
    <property type="evidence" value="ECO:0007669"/>
    <property type="project" value="UniProtKB-SubCell"/>
</dbReference>
<dbReference type="PANTHER" id="PTHR12902">
    <property type="entry name" value="WASP-1"/>
    <property type="match status" value="1"/>
</dbReference>
<dbReference type="Proteomes" id="UP000008143">
    <property type="component" value="Chromosome 8"/>
</dbReference>
<accession>A4IIR3</accession>
<evidence type="ECO:0000256" key="2">
    <source>
        <dbReference type="ARBA" id="ARBA00006993"/>
    </source>
</evidence>
<evidence type="ECO:0000313" key="10">
    <source>
        <dbReference type="Xenbase" id="XB-GENE-29077431"/>
    </source>
</evidence>
<evidence type="ECO:0000313" key="8">
    <source>
        <dbReference type="Proteomes" id="UP000008143"/>
    </source>
</evidence>
<keyword evidence="8" id="KW-1185">Reference proteome</keyword>
<comment type="similarity">
    <text evidence="2">Belongs to the SCAR/WAVE family.</text>
</comment>
<keyword evidence="5" id="KW-0009">Actin-binding</keyword>
<dbReference type="RefSeq" id="NP_001096434.1">
    <property type="nucleotide sequence ID" value="NM_001102964.1"/>
</dbReference>
<reference evidence="9" key="3">
    <citation type="submission" date="2025-04" db="UniProtKB">
        <authorList>
            <consortium name="RefSeq"/>
        </authorList>
    </citation>
    <scope>IDENTIFICATION</scope>
</reference>
<evidence type="ECO:0000256" key="3">
    <source>
        <dbReference type="ARBA" id="ARBA00022490"/>
    </source>
</evidence>
<dbReference type="OMA" id="YFIAQNS"/>
<dbReference type="InterPro" id="IPR028288">
    <property type="entry name" value="SCAR/WAVE_fam"/>
</dbReference>
<keyword evidence="6" id="KW-0206">Cytoskeleton</keyword>
<keyword evidence="4" id="KW-0597">Phosphoprotein</keyword>
<evidence type="ECO:0000256" key="4">
    <source>
        <dbReference type="ARBA" id="ARBA00022553"/>
    </source>
</evidence>
<dbReference type="AlphaFoldDB" id="A4IIR3"/>
<dbReference type="KEGG" id="xtr:100125044"/>
<dbReference type="Gene3D" id="1.20.5.340">
    <property type="match status" value="1"/>
</dbReference>
<comment type="subcellular location">
    <subcellularLocation>
        <location evidence="1">Cytoplasm</location>
        <location evidence="1">Cytoskeleton</location>
    </subcellularLocation>
</comment>
<dbReference type="FunFam" id="1.20.5.340:FF:000012">
    <property type="entry name" value="Wiskott-Aldrich syndrome protein family member 1"/>
    <property type="match status" value="1"/>
</dbReference>
<evidence type="ECO:0000313" key="7">
    <source>
        <dbReference type="EMBL" id="AAI36123.1"/>
    </source>
</evidence>
<organism evidence="7">
    <name type="scientific">Xenopus tropicalis</name>
    <name type="common">Western clawed frog</name>
    <name type="synonym">Silurana tropicalis</name>
    <dbReference type="NCBI Taxonomy" id="8364"/>
    <lineage>
        <taxon>Eukaryota</taxon>
        <taxon>Metazoa</taxon>
        <taxon>Chordata</taxon>
        <taxon>Craniata</taxon>
        <taxon>Vertebrata</taxon>
        <taxon>Euteleostomi</taxon>
        <taxon>Amphibia</taxon>
        <taxon>Batrachia</taxon>
        <taxon>Anura</taxon>
        <taxon>Pipoidea</taxon>
        <taxon>Pipidae</taxon>
        <taxon>Xenopodinae</taxon>
        <taxon>Xenopus</taxon>
        <taxon>Silurana</taxon>
    </lineage>
</organism>
<sequence>MPLVKRNIEPRHLCRGTVPDGVTSELECVTNSTLAAIIKQLGSLSRHAEDIFGELFNEANSFYMRMNSLQERVDLLVIKVTQLDSTVEEGNFLSLINSLKWLQMLRTTTSKFPTSGCNAEGILGVRVTQYIQSP</sequence>
<evidence type="ECO:0000256" key="6">
    <source>
        <dbReference type="ARBA" id="ARBA00023212"/>
    </source>
</evidence>
<dbReference type="GeneID" id="100125044"/>
<protein>
    <submittedName>
        <fullName evidence="7">LOC100125044 protein</fullName>
    </submittedName>
    <submittedName>
        <fullName evidence="9">Uncharacterized protein LOC100125044</fullName>
    </submittedName>
</protein>
<reference evidence="7" key="2">
    <citation type="submission" date="2007-03" db="EMBL/GenBank/DDBJ databases">
        <authorList>
            <consortium name="NIH - Xenopus Gene Collection (XGC) project"/>
        </authorList>
    </citation>
    <scope>NUCLEOTIDE SEQUENCE [LARGE SCALE MRNA]</scope>
    <source>
        <tissue evidence="7">Brain</tissue>
    </source>
</reference>
<dbReference type="GO" id="GO:0030036">
    <property type="term" value="P:actin cytoskeleton organization"/>
    <property type="evidence" value="ECO:0007669"/>
    <property type="project" value="InterPro"/>
</dbReference>
<gene>
    <name evidence="7 9 10" type="primary">LOC100125044</name>
</gene>
<evidence type="ECO:0000313" key="9">
    <source>
        <dbReference type="RefSeq" id="NP_001096434.1"/>
    </source>
</evidence>
<dbReference type="GO" id="GO:0003779">
    <property type="term" value="F:actin binding"/>
    <property type="evidence" value="ECO:0007669"/>
    <property type="project" value="UniProtKB-KW"/>
</dbReference>
<proteinExistence type="evidence at transcript level"/>
<evidence type="ECO:0000256" key="1">
    <source>
        <dbReference type="ARBA" id="ARBA00004245"/>
    </source>
</evidence>
<name>A4IIR3_XENTR</name>
<dbReference type="DNASU" id="100125044"/>
<dbReference type="AGR" id="Xenbase:XB-GENE-29077431"/>
<keyword evidence="3" id="KW-0963">Cytoplasm</keyword>
<dbReference type="PANTHER" id="PTHR12902:SF9">
    <property type="entry name" value="WISKOTT-ALDRICH SYNDROME PROTEIN FAMILY MEMBER"/>
    <property type="match status" value="1"/>
</dbReference>
<dbReference type="EMBL" id="BC136122">
    <property type="protein sequence ID" value="AAI36123.1"/>
    <property type="molecule type" value="mRNA"/>
</dbReference>
<evidence type="ECO:0000256" key="5">
    <source>
        <dbReference type="ARBA" id="ARBA00023203"/>
    </source>
</evidence>